<dbReference type="RefSeq" id="WP_334485588.1">
    <property type="nucleotide sequence ID" value="NZ_JAZHRV010000001.1"/>
</dbReference>
<dbReference type="Proteomes" id="UP001364224">
    <property type="component" value="Unassembled WGS sequence"/>
</dbReference>
<protein>
    <submittedName>
        <fullName evidence="1">Uncharacterized protein</fullName>
    </submittedName>
</protein>
<organism evidence="1 2">
    <name type="scientific">Bradyrhizobium algeriense</name>
    <dbReference type="NCBI Taxonomy" id="634784"/>
    <lineage>
        <taxon>Bacteria</taxon>
        <taxon>Pseudomonadati</taxon>
        <taxon>Pseudomonadota</taxon>
        <taxon>Alphaproteobacteria</taxon>
        <taxon>Hyphomicrobiales</taxon>
        <taxon>Nitrobacteraceae</taxon>
        <taxon>Bradyrhizobium</taxon>
    </lineage>
</organism>
<name>A0ABU8BIX1_9BRAD</name>
<evidence type="ECO:0000313" key="2">
    <source>
        <dbReference type="Proteomes" id="UP001364224"/>
    </source>
</evidence>
<comment type="caution">
    <text evidence="1">The sequence shown here is derived from an EMBL/GenBank/DDBJ whole genome shotgun (WGS) entry which is preliminary data.</text>
</comment>
<evidence type="ECO:0000313" key="1">
    <source>
        <dbReference type="EMBL" id="MEH2558496.1"/>
    </source>
</evidence>
<gene>
    <name evidence="1" type="ORF">V1286_006025</name>
</gene>
<keyword evidence="2" id="KW-1185">Reference proteome</keyword>
<reference evidence="1 2" key="1">
    <citation type="submission" date="2024-02" db="EMBL/GenBank/DDBJ databases">
        <title>Adaptive strategies in a cosmopolitan and abundant soil bacterium.</title>
        <authorList>
            <person name="Carini P."/>
        </authorList>
    </citation>
    <scope>NUCLEOTIDE SEQUENCE [LARGE SCALE GENOMIC DNA]</scope>
    <source>
        <strain evidence="1 2">AZCC 1608</strain>
    </source>
</reference>
<sequence length="74" mass="7909">MDADMGCDIPLSNASNSPFFGAPRVMDSSVYNLASALIGRCVGRMTPRSSVILHRAHILLSGGGLRPYVMKLSE</sequence>
<dbReference type="EMBL" id="JAZHRV010000001">
    <property type="protein sequence ID" value="MEH2558496.1"/>
    <property type="molecule type" value="Genomic_DNA"/>
</dbReference>
<accession>A0ABU8BIX1</accession>
<proteinExistence type="predicted"/>